<protein>
    <recommendedName>
        <fullName evidence="4">TIGR02677 family protein</fullName>
    </recommendedName>
</protein>
<gene>
    <name evidence="2" type="ORF">GCM10022226_45130</name>
</gene>
<dbReference type="RefSeq" id="WP_344943491.1">
    <property type="nucleotide sequence ID" value="NZ_BAAAZR010000011.1"/>
</dbReference>
<comment type="caution">
    <text evidence="2">The sequence shown here is derived from an EMBL/GenBank/DDBJ whole genome shotgun (WGS) entry which is preliminary data.</text>
</comment>
<evidence type="ECO:0000313" key="2">
    <source>
        <dbReference type="EMBL" id="GAA3819680.1"/>
    </source>
</evidence>
<feature type="compositionally biased region" description="Gly residues" evidence="1">
    <location>
        <begin position="531"/>
        <end position="540"/>
    </location>
</feature>
<dbReference type="Pfam" id="PF09660">
    <property type="entry name" value="DUF2397"/>
    <property type="match status" value="1"/>
</dbReference>
<dbReference type="InterPro" id="IPR013493">
    <property type="entry name" value="CHP02677"/>
</dbReference>
<dbReference type="Proteomes" id="UP001500888">
    <property type="component" value="Unassembled WGS sequence"/>
</dbReference>
<dbReference type="EMBL" id="BAAAZR010000011">
    <property type="protein sequence ID" value="GAA3819680.1"/>
    <property type="molecule type" value="Genomic_DNA"/>
</dbReference>
<evidence type="ECO:0000313" key="3">
    <source>
        <dbReference type="Proteomes" id="UP001500888"/>
    </source>
</evidence>
<dbReference type="InterPro" id="IPR036388">
    <property type="entry name" value="WH-like_DNA-bd_sf"/>
</dbReference>
<organism evidence="2 3">
    <name type="scientific">Sphaerisporangium flaviroseum</name>
    <dbReference type="NCBI Taxonomy" id="509199"/>
    <lineage>
        <taxon>Bacteria</taxon>
        <taxon>Bacillati</taxon>
        <taxon>Actinomycetota</taxon>
        <taxon>Actinomycetes</taxon>
        <taxon>Streptosporangiales</taxon>
        <taxon>Streptosporangiaceae</taxon>
        <taxon>Sphaerisporangium</taxon>
    </lineage>
</organism>
<sequence length="540" mass="59770">MSERAVTSGSRAFDLDAFAVSDRFRLFNFTRRDDHLVYLWVLRAMDRLRAVHQLQAHPDDVARVLAELGEAHGDAPSADENLRSRLDALAEDGVVHRLEDASRAGSLVRYRNRQSVYQFSELGYQAFAAVEEVLAARLRDANLSRLVFSDILEDLKALAAANRSGHGEQVWRRLSRLDTVMEDMARRSARFHLTLGEITRSTDASPETFLRYKNTLLSHMTDFMAELDRYLPRLDKAVRDVERTGVETLLSRAAVADERLFMDRGERLEDWRRRWAVLRAWFAADGAESSRAAELRAATRTGVSGVIALLRQIAEAQRGGVNRSTQLRHLAEWVFNVPDEGAAHALMTAAFNARTARHLGGAHDDADVISVRSTWWDAPGVEISVPLFRRGKAPTPGVPQPVRRRAGMRGELRRRQATGRAAERQAAEGLMEAGVHGRALDETQTRVVLRLLTRALEARTVVAGRLHDASGANEVMTVRLIPDPSGSTIRTPHGLLHLPGLRLDLRPAQHVPRDAPERGKDSGAAGAGVSRPGGAGGVTR</sequence>
<reference evidence="3" key="1">
    <citation type="journal article" date="2019" name="Int. J. Syst. Evol. Microbiol.">
        <title>The Global Catalogue of Microorganisms (GCM) 10K type strain sequencing project: providing services to taxonomists for standard genome sequencing and annotation.</title>
        <authorList>
            <consortium name="The Broad Institute Genomics Platform"/>
            <consortium name="The Broad Institute Genome Sequencing Center for Infectious Disease"/>
            <person name="Wu L."/>
            <person name="Ma J."/>
        </authorList>
    </citation>
    <scope>NUCLEOTIDE SEQUENCE [LARGE SCALE GENOMIC DNA]</scope>
    <source>
        <strain evidence="3">JCM 16908</strain>
    </source>
</reference>
<evidence type="ECO:0000256" key="1">
    <source>
        <dbReference type="SAM" id="MobiDB-lite"/>
    </source>
</evidence>
<keyword evidence="3" id="KW-1185">Reference proteome</keyword>
<accession>A0ABP7IIU4</accession>
<proteinExistence type="predicted"/>
<dbReference type="Gene3D" id="1.10.10.10">
    <property type="entry name" value="Winged helix-like DNA-binding domain superfamily/Winged helix DNA-binding domain"/>
    <property type="match status" value="1"/>
</dbReference>
<feature type="region of interest" description="Disordered" evidence="1">
    <location>
        <begin position="511"/>
        <end position="540"/>
    </location>
</feature>
<evidence type="ECO:0008006" key="4">
    <source>
        <dbReference type="Google" id="ProtNLM"/>
    </source>
</evidence>
<feature type="compositionally biased region" description="Basic and acidic residues" evidence="1">
    <location>
        <begin position="511"/>
        <end position="521"/>
    </location>
</feature>
<name>A0ABP7IIU4_9ACTN</name>
<dbReference type="NCBIfam" id="TIGR02677">
    <property type="entry name" value="TIGR02677 family protein"/>
    <property type="match status" value="1"/>
</dbReference>